<dbReference type="AlphaFoldDB" id="T0H2X3"/>
<gene>
    <name evidence="1" type="ORF">RLDS_25185</name>
</gene>
<keyword evidence="2" id="KW-1185">Reference proteome</keyword>
<name>T0H2X3_9SPHN</name>
<accession>T0H2X3</accession>
<dbReference type="Proteomes" id="UP000015531">
    <property type="component" value="Unassembled WGS sequence"/>
</dbReference>
<reference evidence="1 2" key="1">
    <citation type="journal article" date="2013" name="Genome Announc.">
        <title>Draft Genome Sequence of Sphingobium lactosutens Strain DS20T, Isolated from a Hexachlorocyclohexane Dumpsite.</title>
        <authorList>
            <person name="Kumar R."/>
            <person name="Dwivedi V."/>
            <person name="Negi V."/>
            <person name="Khurana J.P."/>
            <person name="Lal R."/>
        </authorList>
    </citation>
    <scope>NUCLEOTIDE SEQUENCE [LARGE SCALE GENOMIC DNA]</scope>
    <source>
        <strain evidence="1 2">DS20</strain>
    </source>
</reference>
<evidence type="ECO:0000313" key="1">
    <source>
        <dbReference type="EMBL" id="EQB10731.1"/>
    </source>
</evidence>
<protein>
    <submittedName>
        <fullName evidence="1">Uncharacterized protein</fullName>
    </submittedName>
</protein>
<organism evidence="1 2">
    <name type="scientific">Sphingobium lactosutens DS20</name>
    <dbReference type="NCBI Taxonomy" id="1331060"/>
    <lineage>
        <taxon>Bacteria</taxon>
        <taxon>Pseudomonadati</taxon>
        <taxon>Pseudomonadota</taxon>
        <taxon>Alphaproteobacteria</taxon>
        <taxon>Sphingomonadales</taxon>
        <taxon>Sphingomonadaceae</taxon>
        <taxon>Sphingobium</taxon>
    </lineage>
</organism>
<evidence type="ECO:0000313" key="2">
    <source>
        <dbReference type="Proteomes" id="UP000015531"/>
    </source>
</evidence>
<sequence>MKERRFLKNETIGARAEPDWDKFMKAHCAAYVLSPAAGALLAENPGGISSVIPSKTEEPSDAILLDYMTPAAGLRSRQFAPSCRRSRLH</sequence>
<dbReference type="PATRIC" id="fig|1331060.3.peg.4894"/>
<proteinExistence type="predicted"/>
<dbReference type="EMBL" id="ATDP01000109">
    <property type="protein sequence ID" value="EQB10731.1"/>
    <property type="molecule type" value="Genomic_DNA"/>
</dbReference>
<comment type="caution">
    <text evidence="1">The sequence shown here is derived from an EMBL/GenBank/DDBJ whole genome shotgun (WGS) entry which is preliminary data.</text>
</comment>